<dbReference type="EMBL" id="QBMP01000220">
    <property type="protein sequence ID" value="PZO49123.1"/>
    <property type="molecule type" value="Genomic_DNA"/>
</dbReference>
<organism evidence="2 3">
    <name type="scientific">Phormidesmis priestleyi</name>
    <dbReference type="NCBI Taxonomy" id="268141"/>
    <lineage>
        <taxon>Bacteria</taxon>
        <taxon>Bacillati</taxon>
        <taxon>Cyanobacteriota</taxon>
        <taxon>Cyanophyceae</taxon>
        <taxon>Leptolyngbyales</taxon>
        <taxon>Leptolyngbyaceae</taxon>
        <taxon>Phormidesmis</taxon>
    </lineage>
</organism>
<feature type="transmembrane region" description="Helical" evidence="1">
    <location>
        <begin position="19"/>
        <end position="39"/>
    </location>
</feature>
<gene>
    <name evidence="2" type="ORF">DCF15_17230</name>
</gene>
<accession>A0A2W4WVD6</accession>
<dbReference type="AlphaFoldDB" id="A0A2W4WVD6"/>
<keyword evidence="1" id="KW-0812">Transmembrane</keyword>
<keyword evidence="1" id="KW-0472">Membrane</keyword>
<comment type="caution">
    <text evidence="2">The sequence shown here is derived from an EMBL/GenBank/DDBJ whole genome shotgun (WGS) entry which is preliminary data.</text>
</comment>
<proteinExistence type="predicted"/>
<name>A0A2W4WVD6_9CYAN</name>
<keyword evidence="1" id="KW-1133">Transmembrane helix</keyword>
<protein>
    <submittedName>
        <fullName evidence="2">Uncharacterized protein</fullName>
    </submittedName>
</protein>
<evidence type="ECO:0000313" key="3">
    <source>
        <dbReference type="Proteomes" id="UP000249794"/>
    </source>
</evidence>
<sequence length="408" mass="44367">MYLSTEVAERERQANQSRVISLSTWALSIALVGLAISPVTRNNRPTKTALLLSAAALTASSQASATNLATHDRVLQDFRDISDNQRQQLIYEAMKPADILKPSEVIAAPPALLTHNISAEIAANLKSTVLLGAPRAGKGYALAKALELLPDNVDLWLIDPKDDPNESHYWPQVPVTQRVRFDVTTLNSEAVDDKVSGLFERFLLASSSAERPKLLVVDECSPGLSKGMTPKAYKAFMGRLATICSVGPSKGKFVWIMAQASTVEDLAMTSGNKASFRLAAVGHAQQTEKSWYSSLKRSMQVEPPADALTGYIQMLDSEWGYSQPFQLTPTDAHRANEPEFGPESQAVLEYFQQHHPDNPRTLRQLTQAGFARKIGLTSQPAMRAAIAPLASAELIAEDDGGNFLLAPS</sequence>
<reference evidence="2 3" key="2">
    <citation type="submission" date="2018-06" db="EMBL/GenBank/DDBJ databases">
        <title>Metagenomic assembly of (sub)arctic Cyanobacteria and their associated microbiome from non-axenic cultures.</title>
        <authorList>
            <person name="Baurain D."/>
        </authorList>
    </citation>
    <scope>NUCLEOTIDE SEQUENCE [LARGE SCALE GENOMIC DNA]</scope>
    <source>
        <strain evidence="2">ULC027bin1</strain>
    </source>
</reference>
<reference evidence="3" key="1">
    <citation type="submission" date="2018-04" db="EMBL/GenBank/DDBJ databases">
        <authorList>
            <person name="Cornet L."/>
        </authorList>
    </citation>
    <scope>NUCLEOTIDE SEQUENCE [LARGE SCALE GENOMIC DNA]</scope>
</reference>
<dbReference type="Proteomes" id="UP000249794">
    <property type="component" value="Unassembled WGS sequence"/>
</dbReference>
<evidence type="ECO:0000313" key="2">
    <source>
        <dbReference type="EMBL" id="PZO49123.1"/>
    </source>
</evidence>
<evidence type="ECO:0000256" key="1">
    <source>
        <dbReference type="SAM" id="Phobius"/>
    </source>
</evidence>